<dbReference type="PROSITE" id="PS51198">
    <property type="entry name" value="UVRD_HELICASE_ATP_BIND"/>
    <property type="match status" value="1"/>
</dbReference>
<evidence type="ECO:0000313" key="10">
    <source>
        <dbReference type="EMBL" id="VAW18438.1"/>
    </source>
</evidence>
<keyword evidence="2" id="KW-0378">Hydrolase</keyword>
<dbReference type="GO" id="GO:0000725">
    <property type="term" value="P:recombinational repair"/>
    <property type="evidence" value="ECO:0007669"/>
    <property type="project" value="TreeGrafter"/>
</dbReference>
<dbReference type="Gene3D" id="3.40.50.300">
    <property type="entry name" value="P-loop containing nucleotide triphosphate hydrolases"/>
    <property type="match status" value="4"/>
</dbReference>
<dbReference type="SUPFAM" id="SSF52540">
    <property type="entry name" value="P-loop containing nucleoside triphosphate hydrolases"/>
    <property type="match status" value="1"/>
</dbReference>
<dbReference type="PANTHER" id="PTHR11070:SF67">
    <property type="entry name" value="DNA 3'-5' HELICASE"/>
    <property type="match status" value="1"/>
</dbReference>
<dbReference type="InterPro" id="IPR014016">
    <property type="entry name" value="UvrD-like_ATP-bd"/>
</dbReference>
<keyword evidence="1" id="KW-0547">Nucleotide-binding</keyword>
<dbReference type="GO" id="GO:0003677">
    <property type="term" value="F:DNA binding"/>
    <property type="evidence" value="ECO:0007669"/>
    <property type="project" value="InterPro"/>
</dbReference>
<evidence type="ECO:0000256" key="4">
    <source>
        <dbReference type="ARBA" id="ARBA00022840"/>
    </source>
</evidence>
<dbReference type="InterPro" id="IPR027417">
    <property type="entry name" value="P-loop_NTPase"/>
</dbReference>
<dbReference type="InterPro" id="IPR014017">
    <property type="entry name" value="DNA_helicase_UvrD-like_C"/>
</dbReference>
<evidence type="ECO:0000256" key="8">
    <source>
        <dbReference type="ARBA" id="ARBA00048988"/>
    </source>
</evidence>
<dbReference type="GO" id="GO:0005524">
    <property type="term" value="F:ATP binding"/>
    <property type="evidence" value="ECO:0007669"/>
    <property type="project" value="UniProtKB-KW"/>
</dbReference>
<dbReference type="PANTHER" id="PTHR11070">
    <property type="entry name" value="UVRD / RECB / PCRA DNA HELICASE FAMILY MEMBER"/>
    <property type="match status" value="1"/>
</dbReference>
<name>A0A3B0TKB0_9ZZZZ</name>
<gene>
    <name evidence="10" type="ORF">MNBD_BACTEROID01-921</name>
</gene>
<evidence type="ECO:0000256" key="6">
    <source>
        <dbReference type="ARBA" id="ARBA00034617"/>
    </source>
</evidence>
<accession>A0A3B0TKB0</accession>
<evidence type="ECO:0000256" key="7">
    <source>
        <dbReference type="ARBA" id="ARBA00034808"/>
    </source>
</evidence>
<protein>
    <recommendedName>
        <fullName evidence="7">DNA 3'-5' helicase</fullName>
        <ecNumber evidence="7">5.6.2.4</ecNumber>
    </recommendedName>
</protein>
<comment type="catalytic activity">
    <reaction evidence="6">
        <text>Couples ATP hydrolysis with the unwinding of duplex DNA by translocating in the 3'-5' direction.</text>
        <dbReference type="EC" id="5.6.2.4"/>
    </reaction>
</comment>
<keyword evidence="4" id="KW-0067">ATP-binding</keyword>
<evidence type="ECO:0000259" key="9">
    <source>
        <dbReference type="PROSITE" id="PS51198"/>
    </source>
</evidence>
<proteinExistence type="predicted"/>
<dbReference type="InterPro" id="IPR000212">
    <property type="entry name" value="DNA_helicase_UvrD/REP"/>
</dbReference>
<dbReference type="EMBL" id="UOEP01000087">
    <property type="protein sequence ID" value="VAW18438.1"/>
    <property type="molecule type" value="Genomic_DNA"/>
</dbReference>
<dbReference type="AlphaFoldDB" id="A0A3B0TKB0"/>
<organism evidence="10">
    <name type="scientific">hydrothermal vent metagenome</name>
    <dbReference type="NCBI Taxonomy" id="652676"/>
    <lineage>
        <taxon>unclassified sequences</taxon>
        <taxon>metagenomes</taxon>
        <taxon>ecological metagenomes</taxon>
    </lineage>
</organism>
<evidence type="ECO:0000256" key="1">
    <source>
        <dbReference type="ARBA" id="ARBA00022741"/>
    </source>
</evidence>
<dbReference type="Pfam" id="PF13361">
    <property type="entry name" value="UvrD_C"/>
    <property type="match status" value="1"/>
</dbReference>
<feature type="domain" description="UvrD-like helicase ATP-binding" evidence="9">
    <location>
        <begin position="1"/>
        <end position="459"/>
    </location>
</feature>
<keyword evidence="3 10" id="KW-0347">Helicase</keyword>
<dbReference type="EC" id="5.6.2.4" evidence="7"/>
<evidence type="ECO:0000256" key="3">
    <source>
        <dbReference type="ARBA" id="ARBA00022806"/>
    </source>
</evidence>
<comment type="catalytic activity">
    <reaction evidence="8">
        <text>ATP + H2O = ADP + phosphate + H(+)</text>
        <dbReference type="Rhea" id="RHEA:13065"/>
        <dbReference type="ChEBI" id="CHEBI:15377"/>
        <dbReference type="ChEBI" id="CHEBI:15378"/>
        <dbReference type="ChEBI" id="CHEBI:30616"/>
        <dbReference type="ChEBI" id="CHEBI:43474"/>
        <dbReference type="ChEBI" id="CHEBI:456216"/>
        <dbReference type="EC" id="5.6.2.4"/>
    </reaction>
</comment>
<sequence length="1098" mass="124815">MLTIYKASAGSGKTFRLVVEYLKLILSDELNYKHILAVTFTNKATAEMKERVVSQLSEIAKGEKNAYSDIVVKETGLPPSILKQKAKAVLRNILHDYSRFSVSTIDKFTQRVLKAFNRELGITPGYILELDNDMILQEAADRLIMEVSGNKDLLKWLKNLGEERIRNNKNFNIKTEILKLGQELFKEHFQVFFSGEDKKLYGRVHLKQYSIELSKIINFFVSELKKKGEKALSLIHKAGLDVSDFSYGKSGIAGFFLKLSEGNIPKLGSRVLKAGEDCESWVSKKHHNRDSVTGLIEKALFPLLNETIDFYSRHFIKYNTAKKIVANLYTLGILNDLQLEIDKIRYEKGILPISDSNLLLKKIIGDSDTPFIYEKIGNIFHHFMLDEFQDTSGLQWENFKPLVLNAMAEGKSNLVVGDVKQSIYRWRNSNWKILANEIEEDFKGQNIKLVPLGNNWRSSDTVIHFNNSVFPLLVDSFSGEYINHIAEAGSTPENPFTSIFEKIYTGIEQIPGERDKPREGLVRISFIEGSEDEDYQGQSTQLLLQQVKELQDKGFKSSDIAILIRRKADGLPIIKQFLEASEEPGNAAYNFDIISNESLFLSSSKSVSFVIQLVTHLINPGDKIVKATILNEYKNYLQPALHKLNKDIVYTTIQNDGQHQFNFTPPGNTETCYQLTNSFEEEFEAIFTPITGQLKTAILNASIDEAITMICRAFNLFELKEDVPFIQALIDQSAQIKTNFTNDLSNFLKWWDEKGANLSVNVNDDTDAIRLFTVHKSKGLEFKVVLIPFFDWPILWSGNQTPTIWCHPGEAPFNMLPLVPVSANKTMAQTIFAEEYSEEVASTFIDCLNLIYVAFTRAKSVLMVNAPYKEDDKTLTANRLLFNIVAQLGGKDEWKGNYSPESMVFQYGNLAYENQSGGKEKTEAIFSEKYFFTDFNPRLKLRPRSGNFFSEEAGTTNKNLGQLLHEILAEVIVAGDVGKACKNALRKRKVNTKEYAGIYAWLTTLINSPGAKDWFSGRYTVLNERPLLSKDKNKRPDRIMLSENEAIIVDYKIDEIESDKYKNQVAGYSHGLKNTGIKKVTGYLWFLKPNRIEKVCEL</sequence>
<reference evidence="10" key="1">
    <citation type="submission" date="2018-06" db="EMBL/GenBank/DDBJ databases">
        <authorList>
            <person name="Zhirakovskaya E."/>
        </authorList>
    </citation>
    <scope>NUCLEOTIDE SEQUENCE</scope>
</reference>
<dbReference type="GO" id="GO:0016787">
    <property type="term" value="F:hydrolase activity"/>
    <property type="evidence" value="ECO:0007669"/>
    <property type="project" value="UniProtKB-KW"/>
</dbReference>
<dbReference type="GO" id="GO:0005829">
    <property type="term" value="C:cytosol"/>
    <property type="evidence" value="ECO:0007669"/>
    <property type="project" value="TreeGrafter"/>
</dbReference>
<evidence type="ECO:0000256" key="5">
    <source>
        <dbReference type="ARBA" id="ARBA00023235"/>
    </source>
</evidence>
<keyword evidence="5" id="KW-0413">Isomerase</keyword>
<dbReference type="Pfam" id="PF00580">
    <property type="entry name" value="UvrD-helicase"/>
    <property type="match status" value="1"/>
</dbReference>
<evidence type="ECO:0000256" key="2">
    <source>
        <dbReference type="ARBA" id="ARBA00022801"/>
    </source>
</evidence>
<dbReference type="GO" id="GO:0043138">
    <property type="term" value="F:3'-5' DNA helicase activity"/>
    <property type="evidence" value="ECO:0007669"/>
    <property type="project" value="UniProtKB-EC"/>
</dbReference>